<evidence type="ECO:0000313" key="1">
    <source>
        <dbReference type="EMBL" id="KKK77488.1"/>
    </source>
</evidence>
<organism evidence="1">
    <name type="scientific">marine sediment metagenome</name>
    <dbReference type="NCBI Taxonomy" id="412755"/>
    <lineage>
        <taxon>unclassified sequences</taxon>
        <taxon>metagenomes</taxon>
        <taxon>ecological metagenomes</taxon>
    </lineage>
</organism>
<name>A0A0F8Y814_9ZZZZ</name>
<proteinExistence type="predicted"/>
<sequence>TGYAFGQGNTDLPFWFLRGSTYNFTLTFLGDHVDVNVTESDQWKNFTAYYYNYTLWTKTNITLKLHFGVGVVINLTKYQTMFKNLTIVDQIMWGKDITVNVNFTKTDDDWDTSSHPITHQRQ</sequence>
<reference evidence="1" key="1">
    <citation type="journal article" date="2015" name="Nature">
        <title>Complex archaea that bridge the gap between prokaryotes and eukaryotes.</title>
        <authorList>
            <person name="Spang A."/>
            <person name="Saw J.H."/>
            <person name="Jorgensen S.L."/>
            <person name="Zaremba-Niedzwiedzka K."/>
            <person name="Martijn J."/>
            <person name="Lind A.E."/>
            <person name="van Eijk R."/>
            <person name="Schleper C."/>
            <person name="Guy L."/>
            <person name="Ettema T.J."/>
        </authorList>
    </citation>
    <scope>NUCLEOTIDE SEQUENCE</scope>
</reference>
<protein>
    <submittedName>
        <fullName evidence="1">Uncharacterized protein</fullName>
    </submittedName>
</protein>
<comment type="caution">
    <text evidence="1">The sequence shown here is derived from an EMBL/GenBank/DDBJ whole genome shotgun (WGS) entry which is preliminary data.</text>
</comment>
<feature type="non-terminal residue" evidence="1">
    <location>
        <position position="1"/>
    </location>
</feature>
<accession>A0A0F8Y814</accession>
<dbReference type="EMBL" id="LAZR01054933">
    <property type="protein sequence ID" value="KKK77488.1"/>
    <property type="molecule type" value="Genomic_DNA"/>
</dbReference>
<dbReference type="AlphaFoldDB" id="A0A0F8Y814"/>
<gene>
    <name evidence="1" type="ORF">LCGC14_2853110</name>
</gene>